<dbReference type="Proteomes" id="UP001491310">
    <property type="component" value="Unassembled WGS sequence"/>
</dbReference>
<evidence type="ECO:0008006" key="5">
    <source>
        <dbReference type="Google" id="ProtNLM"/>
    </source>
</evidence>
<reference evidence="3 4" key="1">
    <citation type="journal article" date="2024" name="Nat. Commun.">
        <title>Phylogenomics reveals the evolutionary origins of lichenization in chlorophyte algae.</title>
        <authorList>
            <person name="Puginier C."/>
            <person name="Libourel C."/>
            <person name="Otte J."/>
            <person name="Skaloud P."/>
            <person name="Haon M."/>
            <person name="Grisel S."/>
            <person name="Petersen M."/>
            <person name="Berrin J.G."/>
            <person name="Delaux P.M."/>
            <person name="Dal Grande F."/>
            <person name="Keller J."/>
        </authorList>
    </citation>
    <scope>NUCLEOTIDE SEQUENCE [LARGE SCALE GENOMIC DNA]</scope>
    <source>
        <strain evidence="3 4">SAG 216-7</strain>
    </source>
</reference>
<proteinExistence type="predicted"/>
<sequence length="655" mass="75683">MPDPERSRCRSMTENTAFRLCSTQALALVFLLLNRFNEDLTDLPVQWHPEQYDYDQVLHRHFSKSAVRTEDPEKAQLFFIPVYLGRHYNWFWQQWSAPGKAWDVSRDCQPHHTPSECFWEKWTGAKEATSELVRKVLAHVRESHPYWDRRDGADHFMVFSYDHGRCDMALNLEHSEWGQMFAIQSYGDLTYTNKPEVPPLAQPWRENNYTWDGPRAWACFRPNADVLVPMYFTYATADIVSPFASSRDITALARFGYEIGDGKNLVEHYGHRLRYELIEYWKEHPLEGSQQGLASVEQTEADMANSVFCICAPGQTQDTVRMYRAILKGCIPVTMFRANDLPFARFLGMPYDSFMVNVQPDDYKQINNILSRILADPLRLRRMQEALEAHQRYFVWDQMEDRGIFGSIERELALRAATTPPATATPKVDPFAQKETYNDSPLDKFMVSYFASRMSEQLGGREHAPGYEGFVELSREMMTGRNSKQQQQAVSGVLGSLMPPEASERFRKWFPVSKWSAEMNALITVLGFKWLVGPLETKEVEVEFAGEKQRWKSGVQIKKCRYLEQSGCIGMCVNMCKIPTEDFFTNQFGLPLTMNPNFEDLSCEMIFGQRAPPIEQDPLYNQPCFAHECTLAKREPVPCPKIDTDRHKKKLPVAG</sequence>
<dbReference type="PANTHER" id="PTHR33591">
    <property type="entry name" value="BETA-CAROTENE ISOMERASE D27"/>
    <property type="match status" value="1"/>
</dbReference>
<protein>
    <recommendedName>
        <fullName evidence="5">Exostosin GT47 domain-containing protein</fullName>
    </recommendedName>
</protein>
<organism evidence="3 4">
    <name type="scientific">Coccomyxa subellipsoidea</name>
    <dbReference type="NCBI Taxonomy" id="248742"/>
    <lineage>
        <taxon>Eukaryota</taxon>
        <taxon>Viridiplantae</taxon>
        <taxon>Chlorophyta</taxon>
        <taxon>core chlorophytes</taxon>
        <taxon>Trebouxiophyceae</taxon>
        <taxon>Trebouxiophyceae incertae sedis</taxon>
        <taxon>Coccomyxaceae</taxon>
        <taxon>Coccomyxa</taxon>
    </lineage>
</organism>
<gene>
    <name evidence="3" type="ORF">WJX75_006262</name>
</gene>
<dbReference type="Pfam" id="PF13225">
    <property type="entry name" value="D27-like_C"/>
    <property type="match status" value="1"/>
</dbReference>
<dbReference type="InterPro" id="IPR038938">
    <property type="entry name" value="D27-like"/>
</dbReference>
<dbReference type="InterPro" id="IPR025114">
    <property type="entry name" value="D27-like_C"/>
</dbReference>
<evidence type="ECO:0000313" key="4">
    <source>
        <dbReference type="Proteomes" id="UP001491310"/>
    </source>
</evidence>
<feature type="domain" description="Exostosin GT47" evidence="1">
    <location>
        <begin position="33"/>
        <end position="372"/>
    </location>
</feature>
<dbReference type="InterPro" id="IPR040911">
    <property type="entry name" value="Exostosin_GT47"/>
</dbReference>
<accession>A0ABR2YI74</accession>
<dbReference type="Pfam" id="PF03016">
    <property type="entry name" value="Exostosin_GT47"/>
    <property type="match status" value="1"/>
</dbReference>
<evidence type="ECO:0000259" key="1">
    <source>
        <dbReference type="Pfam" id="PF03016"/>
    </source>
</evidence>
<keyword evidence="4" id="KW-1185">Reference proteome</keyword>
<comment type="caution">
    <text evidence="3">The sequence shown here is derived from an EMBL/GenBank/DDBJ whole genome shotgun (WGS) entry which is preliminary data.</text>
</comment>
<feature type="domain" description="Beta-carotene isomerase D27-like C-terminal" evidence="2">
    <location>
        <begin position="530"/>
        <end position="615"/>
    </location>
</feature>
<dbReference type="PANTHER" id="PTHR33591:SF4">
    <property type="entry name" value="OS08G0114100 PROTEIN"/>
    <property type="match status" value="1"/>
</dbReference>
<evidence type="ECO:0000259" key="2">
    <source>
        <dbReference type="Pfam" id="PF13225"/>
    </source>
</evidence>
<name>A0ABR2YI74_9CHLO</name>
<dbReference type="EMBL" id="JALJOT010000011">
    <property type="protein sequence ID" value="KAK9905786.1"/>
    <property type="molecule type" value="Genomic_DNA"/>
</dbReference>
<evidence type="ECO:0000313" key="3">
    <source>
        <dbReference type="EMBL" id="KAK9905786.1"/>
    </source>
</evidence>